<protein>
    <submittedName>
        <fullName evidence="1">Uncharacterized protein</fullName>
    </submittedName>
</protein>
<organism evidence="1 2">
    <name type="scientific">Nitrospira japonica</name>
    <dbReference type="NCBI Taxonomy" id="1325564"/>
    <lineage>
        <taxon>Bacteria</taxon>
        <taxon>Pseudomonadati</taxon>
        <taxon>Nitrospirota</taxon>
        <taxon>Nitrospiria</taxon>
        <taxon>Nitrospirales</taxon>
        <taxon>Nitrospiraceae</taxon>
        <taxon>Nitrospira</taxon>
    </lineage>
</organism>
<reference evidence="1 2" key="1">
    <citation type="submission" date="2017-03" db="EMBL/GenBank/DDBJ databases">
        <authorList>
            <person name="Afonso C.L."/>
            <person name="Miller P.J."/>
            <person name="Scott M.A."/>
            <person name="Spackman E."/>
            <person name="Goraichik I."/>
            <person name="Dimitrov K.M."/>
            <person name="Suarez D.L."/>
            <person name="Swayne D.E."/>
        </authorList>
    </citation>
    <scope>NUCLEOTIDE SEQUENCE [LARGE SCALE GENOMIC DNA]</scope>
    <source>
        <strain evidence="1">Genome sequencing of Nitrospira japonica strain NJ11</strain>
    </source>
</reference>
<sequence>MTRLLAPFAGAMTVLYLALTIGTAAYLSEPAAFSATAHHHSPSHVSHSALCVWACQANPAVAGLFVAPAKVVFTFLLLPPLLSLTVHSRISSPGSPSRAPPR</sequence>
<evidence type="ECO:0000313" key="2">
    <source>
        <dbReference type="Proteomes" id="UP000192042"/>
    </source>
</evidence>
<proteinExistence type="predicted"/>
<dbReference type="EMBL" id="LT828648">
    <property type="protein sequence ID" value="SLM47815.1"/>
    <property type="molecule type" value="Genomic_DNA"/>
</dbReference>
<name>A0A1W1I4B2_9BACT</name>
<dbReference type="RefSeq" id="WP_080886289.1">
    <property type="nucleotide sequence ID" value="NZ_LT828648.1"/>
</dbReference>
<dbReference type="Proteomes" id="UP000192042">
    <property type="component" value="Chromosome I"/>
</dbReference>
<evidence type="ECO:0000313" key="1">
    <source>
        <dbReference type="EMBL" id="SLM47815.1"/>
    </source>
</evidence>
<keyword evidence="2" id="KW-1185">Reference proteome</keyword>
<dbReference type="AlphaFoldDB" id="A0A1W1I4B2"/>
<dbReference type="STRING" id="1325564.NSJP_1643"/>
<gene>
    <name evidence="1" type="ORF">NSJP_1643</name>
</gene>
<dbReference type="KEGG" id="nja:NSJP_1643"/>
<accession>A0A1W1I4B2</accession>